<feature type="transmembrane region" description="Helical" evidence="7">
    <location>
        <begin position="80"/>
        <end position="98"/>
    </location>
</feature>
<dbReference type="InterPro" id="IPR036259">
    <property type="entry name" value="MFS_trans_sf"/>
</dbReference>
<feature type="transmembrane region" description="Helical" evidence="7">
    <location>
        <begin position="347"/>
        <end position="370"/>
    </location>
</feature>
<feature type="transmembrane region" description="Helical" evidence="7">
    <location>
        <begin position="160"/>
        <end position="190"/>
    </location>
</feature>
<keyword evidence="2" id="KW-0813">Transport</keyword>
<keyword evidence="3" id="KW-1003">Cell membrane</keyword>
<feature type="transmembrane region" description="Helical" evidence="7">
    <location>
        <begin position="290"/>
        <end position="307"/>
    </location>
</feature>
<dbReference type="PANTHER" id="PTHR23513">
    <property type="entry name" value="INTEGRAL MEMBRANE EFFLUX PROTEIN-RELATED"/>
    <property type="match status" value="1"/>
</dbReference>
<accession>A0A2H1L4K2</accession>
<evidence type="ECO:0000256" key="2">
    <source>
        <dbReference type="ARBA" id="ARBA00022448"/>
    </source>
</evidence>
<dbReference type="GO" id="GO:0022857">
    <property type="term" value="F:transmembrane transporter activity"/>
    <property type="evidence" value="ECO:0007669"/>
    <property type="project" value="InterPro"/>
</dbReference>
<feature type="transmembrane region" description="Helical" evidence="7">
    <location>
        <begin position="313"/>
        <end position="335"/>
    </location>
</feature>
<comment type="subcellular location">
    <subcellularLocation>
        <location evidence="1">Cell membrane</location>
        <topology evidence="1">Multi-pass membrane protein</topology>
    </subcellularLocation>
</comment>
<keyword evidence="4 7" id="KW-0812">Transmembrane</keyword>
<feature type="transmembrane region" description="Helical" evidence="7">
    <location>
        <begin position="376"/>
        <end position="400"/>
    </location>
</feature>
<evidence type="ECO:0000256" key="1">
    <source>
        <dbReference type="ARBA" id="ARBA00004651"/>
    </source>
</evidence>
<dbReference type="Proteomes" id="UP000234462">
    <property type="component" value="Unassembled WGS sequence"/>
</dbReference>
<dbReference type="PANTHER" id="PTHR23513:SF11">
    <property type="entry name" value="STAPHYLOFERRIN A TRANSPORTER"/>
    <property type="match status" value="1"/>
</dbReference>
<evidence type="ECO:0000313" key="10">
    <source>
        <dbReference type="Proteomes" id="UP000234462"/>
    </source>
</evidence>
<evidence type="ECO:0000256" key="3">
    <source>
        <dbReference type="ARBA" id="ARBA00022475"/>
    </source>
</evidence>
<dbReference type="Pfam" id="PF05977">
    <property type="entry name" value="MFS_3"/>
    <property type="match status" value="1"/>
</dbReference>
<dbReference type="PROSITE" id="PS50850">
    <property type="entry name" value="MFS"/>
    <property type="match status" value="1"/>
</dbReference>
<dbReference type="AlphaFoldDB" id="A0A2H1L4K2"/>
<dbReference type="EMBL" id="FXZM01000005">
    <property type="protein sequence ID" value="SMY11655.1"/>
    <property type="molecule type" value="Genomic_DNA"/>
</dbReference>
<gene>
    <name evidence="9" type="ORF">BJEO58_01241</name>
</gene>
<proteinExistence type="predicted"/>
<organism evidence="9 10">
    <name type="scientific">Brevibacterium jeotgali</name>
    <dbReference type="NCBI Taxonomy" id="1262550"/>
    <lineage>
        <taxon>Bacteria</taxon>
        <taxon>Bacillati</taxon>
        <taxon>Actinomycetota</taxon>
        <taxon>Actinomycetes</taxon>
        <taxon>Micrococcales</taxon>
        <taxon>Brevibacteriaceae</taxon>
        <taxon>Brevibacterium</taxon>
    </lineage>
</organism>
<reference evidence="10" key="1">
    <citation type="submission" date="2017-03" db="EMBL/GenBank/DDBJ databases">
        <authorList>
            <person name="Monnet C."/>
        </authorList>
    </citation>
    <scope>NUCLEOTIDE SEQUENCE [LARGE SCALE GENOMIC DNA]</scope>
    <source>
        <strain evidence="10">SJ5-8</strain>
    </source>
</reference>
<evidence type="ECO:0000256" key="6">
    <source>
        <dbReference type="ARBA" id="ARBA00023136"/>
    </source>
</evidence>
<feature type="transmembrane region" description="Helical" evidence="7">
    <location>
        <begin position="225"/>
        <end position="246"/>
    </location>
</feature>
<evidence type="ECO:0000256" key="5">
    <source>
        <dbReference type="ARBA" id="ARBA00022989"/>
    </source>
</evidence>
<dbReference type="Gene3D" id="1.20.1250.20">
    <property type="entry name" value="MFS general substrate transporter like domains"/>
    <property type="match status" value="1"/>
</dbReference>
<feature type="transmembrane region" description="Helical" evidence="7">
    <location>
        <begin position="258"/>
        <end position="278"/>
    </location>
</feature>
<dbReference type="InterPro" id="IPR010290">
    <property type="entry name" value="TM_effector"/>
</dbReference>
<dbReference type="OrthoDB" id="9775268at2"/>
<keyword evidence="10" id="KW-1185">Reference proteome</keyword>
<protein>
    <submittedName>
        <fullName evidence="9">Predicted arabinose efflux permease, MFS family</fullName>
    </submittedName>
</protein>
<evidence type="ECO:0000259" key="8">
    <source>
        <dbReference type="PROSITE" id="PS50850"/>
    </source>
</evidence>
<evidence type="ECO:0000313" key="9">
    <source>
        <dbReference type="EMBL" id="SMY11655.1"/>
    </source>
</evidence>
<keyword evidence="6 7" id="KW-0472">Membrane</keyword>
<dbReference type="CDD" id="cd06173">
    <property type="entry name" value="MFS_MefA_like"/>
    <property type="match status" value="1"/>
</dbReference>
<evidence type="ECO:0000256" key="4">
    <source>
        <dbReference type="ARBA" id="ARBA00022692"/>
    </source>
</evidence>
<dbReference type="InterPro" id="IPR020846">
    <property type="entry name" value="MFS_dom"/>
</dbReference>
<dbReference type="SUPFAM" id="SSF103473">
    <property type="entry name" value="MFS general substrate transporter"/>
    <property type="match status" value="1"/>
</dbReference>
<sequence>MTSMFRSLAEPNYRKWFGGALVSNTGTWMQRTAQDWIVLTQLTDDDATALGITMALQLGPQLVLFPVAGSLADRFQRRRLLLITQVLMGTMGLVLFALTATGAIQLWHVYLLALALGIVATVDNPARQTFVSELVGDALVPNAVSLNSASFNTARMLGPAVAGVLTAAIGASAVFLLSGLAFAGTVGVLLSLDRGRLQSPDARTRRAPGRGIMGGFRYLRTRPDIIVVLAVIFVVSTFGIKFNIYTATMARMEFGRDASAFGLLNSILAVGSLTGALLAARRDRPRLRTIFWAAGAFGAACAAAAVMPNYWTFALTLTTLGLSSITMLTSANAYVQTTTPAGVRGRIMSIYAAVVLGGAPLGAPFAGWIVDQLGPRAALGVGAASGMVGILIGVLWMVSAKHLRVHYVRRSRRFIRLSYDGRQPKG</sequence>
<feature type="domain" description="Major facilitator superfamily (MFS) profile" evidence="8">
    <location>
        <begin position="1"/>
        <end position="401"/>
    </location>
</feature>
<keyword evidence="5 7" id="KW-1133">Transmembrane helix</keyword>
<name>A0A2H1L4K2_9MICO</name>
<evidence type="ECO:0000256" key="7">
    <source>
        <dbReference type="SAM" id="Phobius"/>
    </source>
</evidence>
<dbReference type="GO" id="GO:0005886">
    <property type="term" value="C:plasma membrane"/>
    <property type="evidence" value="ECO:0007669"/>
    <property type="project" value="UniProtKB-SubCell"/>
</dbReference>
<dbReference type="RefSeq" id="WP_101588624.1">
    <property type="nucleotide sequence ID" value="NZ_FXZM01000005.1"/>
</dbReference>